<dbReference type="HOGENOM" id="CLU_049382_0_1_9"/>
<keyword evidence="8" id="KW-1185">Reference proteome</keyword>
<comment type="similarity">
    <text evidence="1 6">Belongs to the methyltransferase superfamily. PrmA family.</text>
</comment>
<evidence type="ECO:0000256" key="1">
    <source>
        <dbReference type="ARBA" id="ARBA00009741"/>
    </source>
</evidence>
<protein>
    <recommendedName>
        <fullName evidence="6">Ribosomal protein L11 methyltransferase</fullName>
        <shortName evidence="6">L11 Mtase</shortName>
        <ecNumber evidence="6">2.1.1.-</ecNumber>
    </recommendedName>
</protein>
<gene>
    <name evidence="6 7" type="primary">prmA</name>
    <name evidence="7" type="ORF">GCWU000342_00489</name>
</gene>
<name>C4G939_9FIRM</name>
<evidence type="ECO:0000256" key="5">
    <source>
        <dbReference type="ARBA" id="ARBA00022691"/>
    </source>
</evidence>
<dbReference type="HAMAP" id="MF_00735">
    <property type="entry name" value="Methyltr_PrmA"/>
    <property type="match status" value="1"/>
</dbReference>
<comment type="catalytic activity">
    <reaction evidence="6">
        <text>L-lysyl-[protein] + 3 S-adenosyl-L-methionine = N(6),N(6),N(6)-trimethyl-L-lysyl-[protein] + 3 S-adenosyl-L-homocysteine + 3 H(+)</text>
        <dbReference type="Rhea" id="RHEA:54192"/>
        <dbReference type="Rhea" id="RHEA-COMP:9752"/>
        <dbReference type="Rhea" id="RHEA-COMP:13826"/>
        <dbReference type="ChEBI" id="CHEBI:15378"/>
        <dbReference type="ChEBI" id="CHEBI:29969"/>
        <dbReference type="ChEBI" id="CHEBI:57856"/>
        <dbReference type="ChEBI" id="CHEBI:59789"/>
        <dbReference type="ChEBI" id="CHEBI:61961"/>
    </reaction>
</comment>
<keyword evidence="2 6" id="KW-0963">Cytoplasm</keyword>
<keyword evidence="3 6" id="KW-0489">Methyltransferase</keyword>
<comment type="function">
    <text evidence="6">Methylates ribosomal protein L11.</text>
</comment>
<dbReference type="InterPro" id="IPR029063">
    <property type="entry name" value="SAM-dependent_MTases_sf"/>
</dbReference>
<dbReference type="SUPFAM" id="SSF53335">
    <property type="entry name" value="S-adenosyl-L-methionine-dependent methyltransferases"/>
    <property type="match status" value="1"/>
</dbReference>
<feature type="binding site" evidence="6">
    <location>
        <position position="159"/>
    </location>
    <ligand>
        <name>S-adenosyl-L-methionine</name>
        <dbReference type="ChEBI" id="CHEBI:59789"/>
    </ligand>
</feature>
<keyword evidence="7" id="KW-0689">Ribosomal protein</keyword>
<accession>C4G939</accession>
<dbReference type="InterPro" id="IPR050078">
    <property type="entry name" value="Ribosomal_L11_MeTrfase_PrmA"/>
</dbReference>
<reference evidence="7" key="1">
    <citation type="submission" date="2009-04" db="EMBL/GenBank/DDBJ databases">
        <authorList>
            <person name="Weinstock G."/>
            <person name="Sodergren E."/>
            <person name="Clifton S."/>
            <person name="Fulton L."/>
            <person name="Fulton B."/>
            <person name="Courtney L."/>
            <person name="Fronick C."/>
            <person name="Harrison M."/>
            <person name="Strong C."/>
            <person name="Farmer C."/>
            <person name="Delahaunty K."/>
            <person name="Markovic C."/>
            <person name="Hall O."/>
            <person name="Minx P."/>
            <person name="Tomlinson C."/>
            <person name="Mitreva M."/>
            <person name="Nelson J."/>
            <person name="Hou S."/>
            <person name="Wollam A."/>
            <person name="Pepin K.H."/>
            <person name="Johnson M."/>
            <person name="Bhonagiri V."/>
            <person name="Nash W.E."/>
            <person name="Warren W."/>
            <person name="Chinwalla A."/>
            <person name="Mardis E.R."/>
            <person name="Wilson R.K."/>
        </authorList>
    </citation>
    <scope>NUCLEOTIDE SEQUENCE [LARGE SCALE GENOMIC DNA]</scope>
    <source>
        <strain evidence="7">DSM 14600</strain>
    </source>
</reference>
<evidence type="ECO:0000256" key="3">
    <source>
        <dbReference type="ARBA" id="ARBA00022603"/>
    </source>
</evidence>
<evidence type="ECO:0000256" key="2">
    <source>
        <dbReference type="ARBA" id="ARBA00022490"/>
    </source>
</evidence>
<dbReference type="PIRSF" id="PIRSF000401">
    <property type="entry name" value="RPL11_MTase"/>
    <property type="match status" value="1"/>
</dbReference>
<dbReference type="RefSeq" id="WP_006905524.1">
    <property type="nucleotide sequence ID" value="NZ_GG665866.1"/>
</dbReference>
<dbReference type="AlphaFoldDB" id="C4G939"/>
<dbReference type="Proteomes" id="UP000003494">
    <property type="component" value="Unassembled WGS sequence"/>
</dbReference>
<keyword evidence="7" id="KW-0687">Ribonucleoprotein</keyword>
<keyword evidence="5 6" id="KW-0949">S-adenosyl-L-methionine</keyword>
<dbReference type="eggNOG" id="COG2264">
    <property type="taxonomic scope" value="Bacteria"/>
</dbReference>
<organism evidence="7 8">
    <name type="scientific">Shuttleworthella satelles DSM 14600</name>
    <dbReference type="NCBI Taxonomy" id="626523"/>
    <lineage>
        <taxon>Bacteria</taxon>
        <taxon>Bacillati</taxon>
        <taxon>Bacillota</taxon>
        <taxon>Clostridia</taxon>
        <taxon>Lachnospirales</taxon>
        <taxon>Lachnospiraceae</taxon>
        <taxon>Shuttleworthella</taxon>
    </lineage>
</organism>
<feature type="binding site" evidence="6">
    <location>
        <position position="202"/>
    </location>
    <ligand>
        <name>S-adenosyl-L-methionine</name>
        <dbReference type="ChEBI" id="CHEBI:59789"/>
    </ligand>
</feature>
<feature type="binding site" evidence="6">
    <location>
        <position position="180"/>
    </location>
    <ligand>
        <name>S-adenosyl-L-methionine</name>
        <dbReference type="ChEBI" id="CHEBI:59789"/>
    </ligand>
</feature>
<evidence type="ECO:0000313" key="8">
    <source>
        <dbReference type="Proteomes" id="UP000003494"/>
    </source>
</evidence>
<dbReference type="Pfam" id="PF06325">
    <property type="entry name" value="PrmA"/>
    <property type="match status" value="1"/>
</dbReference>
<keyword evidence="4 6" id="KW-0808">Transferase</keyword>
<dbReference type="PANTHER" id="PTHR43648">
    <property type="entry name" value="ELECTRON TRANSFER FLAVOPROTEIN BETA SUBUNIT LYSINE METHYLTRANSFERASE"/>
    <property type="match status" value="1"/>
</dbReference>
<dbReference type="Gene3D" id="3.40.50.150">
    <property type="entry name" value="Vaccinia Virus protein VP39"/>
    <property type="match status" value="1"/>
</dbReference>
<dbReference type="GO" id="GO:0005737">
    <property type="term" value="C:cytoplasm"/>
    <property type="evidence" value="ECO:0007669"/>
    <property type="project" value="UniProtKB-SubCell"/>
</dbReference>
<dbReference type="GO" id="GO:0032259">
    <property type="term" value="P:methylation"/>
    <property type="evidence" value="ECO:0007669"/>
    <property type="project" value="UniProtKB-KW"/>
</dbReference>
<evidence type="ECO:0000256" key="6">
    <source>
        <dbReference type="HAMAP-Rule" id="MF_00735"/>
    </source>
</evidence>
<dbReference type="PANTHER" id="PTHR43648:SF1">
    <property type="entry name" value="ELECTRON TRANSFER FLAVOPROTEIN BETA SUBUNIT LYSINE METHYLTRANSFERASE"/>
    <property type="match status" value="1"/>
</dbReference>
<dbReference type="GO" id="GO:0005840">
    <property type="term" value="C:ribosome"/>
    <property type="evidence" value="ECO:0007669"/>
    <property type="project" value="UniProtKB-KW"/>
</dbReference>
<dbReference type="STRING" id="626523.GCWU000342_00489"/>
<dbReference type="GO" id="GO:0016279">
    <property type="term" value="F:protein-lysine N-methyltransferase activity"/>
    <property type="evidence" value="ECO:0007669"/>
    <property type="project" value="RHEA"/>
</dbReference>
<comment type="subcellular location">
    <subcellularLocation>
        <location evidence="6">Cytoplasm</location>
    </subcellularLocation>
</comment>
<dbReference type="CDD" id="cd02440">
    <property type="entry name" value="AdoMet_MTases"/>
    <property type="match status" value="1"/>
</dbReference>
<proteinExistence type="inferred from homology"/>
<dbReference type="InterPro" id="IPR004498">
    <property type="entry name" value="Ribosomal_PrmA_MeTrfase"/>
</dbReference>
<sequence length="318" mass="35562">MDYIRYTIETREEAEEIVSCLLAEEGIDSLEIDDLLPVDDSIQGGNFEELQPDLPEDDGSCRIRFYLDAEGDHTELLRRVRSALEGARAYADMGSLTIREERIRREDWQDKWKEYFHSFSIEDILFVPSWENPPADLEGKTLIRIDPGIAFGTGRHESTELCIRAMRHYLKKGDAILDVGFGSGILSVVAASLGAGSLAGTDIDPICKDAVAQNMEANGFCFDPARFYIGNLAEDTGLRKELGEGCYDLVFANILADIITAMGPDLRDRLRPGGLLITSGIIDFKQEEVEDALRNQKLEIVEVNALGEWRSIIARRPE</sequence>
<evidence type="ECO:0000256" key="4">
    <source>
        <dbReference type="ARBA" id="ARBA00022679"/>
    </source>
</evidence>
<dbReference type="EMBL" id="ACIP02000001">
    <property type="protein sequence ID" value="EEP29136.1"/>
    <property type="molecule type" value="Genomic_DNA"/>
</dbReference>
<evidence type="ECO:0000313" key="7">
    <source>
        <dbReference type="EMBL" id="EEP29136.1"/>
    </source>
</evidence>
<dbReference type="EC" id="2.1.1.-" evidence="6"/>
<feature type="binding site" evidence="6">
    <location>
        <position position="253"/>
    </location>
    <ligand>
        <name>S-adenosyl-L-methionine</name>
        <dbReference type="ChEBI" id="CHEBI:59789"/>
    </ligand>
</feature>
<comment type="caution">
    <text evidence="7">The sequence shown here is derived from an EMBL/GenBank/DDBJ whole genome shotgun (WGS) entry which is preliminary data.</text>
</comment>